<sequence length="68" mass="7709">MECLGIGELLIVDYSLSIPSNTQQHLLGSQSWLGYVLDSFVGFQPRSLLLDIDVRDPFFITIHNMLQL</sequence>
<accession>A0A0K2TM69</accession>
<dbReference type="EMBL" id="HACA01009559">
    <property type="protein sequence ID" value="CDW26920.1"/>
    <property type="molecule type" value="Transcribed_RNA"/>
</dbReference>
<organism evidence="1">
    <name type="scientific">Lepeophtheirus salmonis</name>
    <name type="common">Salmon louse</name>
    <name type="synonym">Caligus salmonis</name>
    <dbReference type="NCBI Taxonomy" id="72036"/>
    <lineage>
        <taxon>Eukaryota</taxon>
        <taxon>Metazoa</taxon>
        <taxon>Ecdysozoa</taxon>
        <taxon>Arthropoda</taxon>
        <taxon>Crustacea</taxon>
        <taxon>Multicrustacea</taxon>
        <taxon>Hexanauplia</taxon>
        <taxon>Copepoda</taxon>
        <taxon>Siphonostomatoida</taxon>
        <taxon>Caligidae</taxon>
        <taxon>Lepeophtheirus</taxon>
    </lineage>
</organism>
<proteinExistence type="predicted"/>
<name>A0A0K2TM69_LEPSM</name>
<reference evidence="1" key="1">
    <citation type="submission" date="2014-05" db="EMBL/GenBank/DDBJ databases">
        <authorList>
            <person name="Chronopoulou M."/>
        </authorList>
    </citation>
    <scope>NUCLEOTIDE SEQUENCE</scope>
    <source>
        <tissue evidence="1">Whole organism</tissue>
    </source>
</reference>
<protein>
    <submittedName>
        <fullName evidence="1">Uncharacterized protein</fullName>
    </submittedName>
</protein>
<dbReference type="AlphaFoldDB" id="A0A0K2TM69"/>
<evidence type="ECO:0000313" key="1">
    <source>
        <dbReference type="EMBL" id="CDW26920.1"/>
    </source>
</evidence>